<evidence type="ECO:0000313" key="5">
    <source>
        <dbReference type="Proteomes" id="UP000176923"/>
    </source>
</evidence>
<dbReference type="AlphaFoldDB" id="A0A1F5ZSS0"/>
<feature type="signal peptide" evidence="2">
    <location>
        <begin position="1"/>
        <end position="22"/>
    </location>
</feature>
<dbReference type="STRING" id="1798382.A3D77_06660"/>
<dbReference type="EMBL" id="MFJL01000024">
    <property type="protein sequence ID" value="OGG15499.1"/>
    <property type="molecule type" value="Genomic_DNA"/>
</dbReference>
<feature type="domain" description="Cohesin" evidence="3">
    <location>
        <begin position="269"/>
        <end position="363"/>
    </location>
</feature>
<feature type="chain" id="PRO_5009522899" description="Cohesin domain-containing protein" evidence="2">
    <location>
        <begin position="23"/>
        <end position="535"/>
    </location>
</feature>
<evidence type="ECO:0000313" key="4">
    <source>
        <dbReference type="EMBL" id="OGG15499.1"/>
    </source>
</evidence>
<accession>A0A1F5ZSS0</accession>
<proteinExistence type="predicted"/>
<dbReference type="GO" id="GO:0030246">
    <property type="term" value="F:carbohydrate binding"/>
    <property type="evidence" value="ECO:0007669"/>
    <property type="project" value="InterPro"/>
</dbReference>
<dbReference type="InterPro" id="IPR036439">
    <property type="entry name" value="Dockerin_dom_sf"/>
</dbReference>
<protein>
    <recommendedName>
        <fullName evidence="3">Cohesin domain-containing protein</fullName>
    </recommendedName>
</protein>
<dbReference type="CDD" id="cd08547">
    <property type="entry name" value="Type_II_cohesin"/>
    <property type="match status" value="2"/>
</dbReference>
<dbReference type="InterPro" id="IPR018247">
    <property type="entry name" value="EF_Hand_1_Ca_BS"/>
</dbReference>
<feature type="region of interest" description="Disordered" evidence="1">
    <location>
        <begin position="167"/>
        <end position="187"/>
    </location>
</feature>
<dbReference type="InterPro" id="IPR002102">
    <property type="entry name" value="Cohesin_dom"/>
</dbReference>
<dbReference type="Proteomes" id="UP000176923">
    <property type="component" value="Unassembled WGS sequence"/>
</dbReference>
<organism evidence="4 5">
    <name type="scientific">Candidatus Gottesmanbacteria bacterium RIFCSPHIGHO2_02_FULL_39_11</name>
    <dbReference type="NCBI Taxonomy" id="1798382"/>
    <lineage>
        <taxon>Bacteria</taxon>
        <taxon>Candidatus Gottesmaniibacteriota</taxon>
    </lineage>
</organism>
<feature type="domain" description="Cohesin" evidence="3">
    <location>
        <begin position="33"/>
        <end position="89"/>
    </location>
</feature>
<comment type="caution">
    <text evidence="4">The sequence shown here is derived from an EMBL/GenBank/DDBJ whole genome shotgun (WGS) entry which is preliminary data.</text>
</comment>
<feature type="compositionally biased region" description="Low complexity" evidence="1">
    <location>
        <begin position="167"/>
        <end position="180"/>
    </location>
</feature>
<name>A0A1F5ZSS0_9BACT</name>
<sequence length="535" mass="56691">MRRKLILTSFLFSFLATFFVHKISAASDTGINIDTKSPTLKVGEKRTIDLNLQNVQNLGAYEFNLTYNPSVVHVDSISNASFLGSTNRTVVTLDPPNIDNSTGTASYGAFTFGTASGPDGNGTISQMSLTGVGPGNSDLFLNTISVTDIDGTLIPISISPASLTISSPTPTLTPTHTPTPTLIPSPTPTIQPTEIPTSTPSTTPINTPTVTSTPIISSTPTATQPPISPTLTPSVTPSLITPAPTSTLSPSPSPTTGPNATLKLVQESASVLGKDFHVSVQIDTNSGVTGVDAVVLYDPSHLTIKSATALNLLYYAPPVSINSTKGIIRISEISNIGESFTGSGQLADLVFTPKLVGPSQIGFDYQAGSTRESNVIESQTGKDILSAPAPLLITVLSKPQLRVKLVTPFQTAISNTVEITQSDTWKKTVVIPPDGVSPLIDLDEKWFDADVKFKLKLNGFLKKEFIVNVQPGINDVTVEGLLGGDLNDDGIINTIDLGEMYNNWFLDGIGDLNLDGIVNTADYWMLASNYLKEDQ</sequence>
<evidence type="ECO:0000259" key="3">
    <source>
        <dbReference type="Pfam" id="PF00963"/>
    </source>
</evidence>
<gene>
    <name evidence="4" type="ORF">A3D77_06660</name>
</gene>
<dbReference type="Gene3D" id="2.60.40.680">
    <property type="match status" value="2"/>
</dbReference>
<dbReference type="InterPro" id="IPR008965">
    <property type="entry name" value="CBM2/CBM3_carb-bd_dom_sf"/>
</dbReference>
<dbReference type="SUPFAM" id="SSF63446">
    <property type="entry name" value="Type I dockerin domain"/>
    <property type="match status" value="1"/>
</dbReference>
<evidence type="ECO:0000256" key="2">
    <source>
        <dbReference type="SAM" id="SignalP"/>
    </source>
</evidence>
<evidence type="ECO:0000256" key="1">
    <source>
        <dbReference type="SAM" id="MobiDB-lite"/>
    </source>
</evidence>
<reference evidence="4 5" key="1">
    <citation type="journal article" date="2016" name="Nat. Commun.">
        <title>Thousands of microbial genomes shed light on interconnected biogeochemical processes in an aquifer system.</title>
        <authorList>
            <person name="Anantharaman K."/>
            <person name="Brown C.T."/>
            <person name="Hug L.A."/>
            <person name="Sharon I."/>
            <person name="Castelle C.J."/>
            <person name="Probst A.J."/>
            <person name="Thomas B.C."/>
            <person name="Singh A."/>
            <person name="Wilkins M.J."/>
            <person name="Karaoz U."/>
            <person name="Brodie E.L."/>
            <person name="Williams K.H."/>
            <person name="Hubbard S.S."/>
            <person name="Banfield J.F."/>
        </authorList>
    </citation>
    <scope>NUCLEOTIDE SEQUENCE [LARGE SCALE GENOMIC DNA]</scope>
</reference>
<dbReference type="GO" id="GO:0000272">
    <property type="term" value="P:polysaccharide catabolic process"/>
    <property type="evidence" value="ECO:0007669"/>
    <property type="project" value="InterPro"/>
</dbReference>
<keyword evidence="2" id="KW-0732">Signal</keyword>
<dbReference type="SUPFAM" id="SSF49384">
    <property type="entry name" value="Carbohydrate-binding domain"/>
    <property type="match status" value="2"/>
</dbReference>
<dbReference type="Pfam" id="PF00963">
    <property type="entry name" value="Cohesin"/>
    <property type="match status" value="2"/>
</dbReference>
<dbReference type="Gene3D" id="1.10.1330.10">
    <property type="entry name" value="Dockerin domain"/>
    <property type="match status" value="1"/>
</dbReference>
<dbReference type="PROSITE" id="PS00018">
    <property type="entry name" value="EF_HAND_1"/>
    <property type="match status" value="1"/>
</dbReference>